<proteinExistence type="predicted"/>
<sequence>MPDTNTKKSLIDMLVAECSLSDREAATLADSMIKNSSAHLILTIRESNEGLTDTQACHLKTIETWFDLIADTVPGIASVDFNGDIRASTVLLVMQSGAHNSFSGKWRVPVQMPATPSTALMRPLRQDIDYLRSAKEKRMQEDCSEGPGVIDGLQEHDQAF</sequence>
<dbReference type="RefSeq" id="WP_198746684.1">
    <property type="nucleotide sequence ID" value="NZ_JAEHTE010000002.1"/>
</dbReference>
<dbReference type="EMBL" id="JAEHTE010000002">
    <property type="protein sequence ID" value="MBI6883070.1"/>
    <property type="molecule type" value="Genomic_DNA"/>
</dbReference>
<comment type="caution">
    <text evidence="1">The sequence shown here is derived from an EMBL/GenBank/DDBJ whole genome shotgun (WGS) entry which is preliminary data.</text>
</comment>
<gene>
    <name evidence="1" type="ORF">JEU22_04010</name>
</gene>
<dbReference type="AlphaFoldDB" id="A0A8I1EC46"/>
<evidence type="ECO:0000313" key="1">
    <source>
        <dbReference type="EMBL" id="MBI6883070.1"/>
    </source>
</evidence>
<organism evidence="1 2">
    <name type="scientific">Pseudomonas putida</name>
    <name type="common">Arthrobacter siderocapsulatus</name>
    <dbReference type="NCBI Taxonomy" id="303"/>
    <lineage>
        <taxon>Bacteria</taxon>
        <taxon>Pseudomonadati</taxon>
        <taxon>Pseudomonadota</taxon>
        <taxon>Gammaproteobacteria</taxon>
        <taxon>Pseudomonadales</taxon>
        <taxon>Pseudomonadaceae</taxon>
        <taxon>Pseudomonas</taxon>
    </lineage>
</organism>
<protein>
    <submittedName>
        <fullName evidence="1">Uncharacterized protein</fullName>
    </submittedName>
</protein>
<name>A0A8I1EC46_PSEPU</name>
<accession>A0A8I1EC46</accession>
<evidence type="ECO:0000313" key="2">
    <source>
        <dbReference type="Proteomes" id="UP000637061"/>
    </source>
</evidence>
<dbReference type="Proteomes" id="UP000637061">
    <property type="component" value="Unassembled WGS sequence"/>
</dbReference>
<reference evidence="1" key="1">
    <citation type="submission" date="2020-12" db="EMBL/GenBank/DDBJ databases">
        <title>Enhanced detection system for hospital associated transmission using whole genome sequencing surveillance.</title>
        <authorList>
            <person name="Harrison L.H."/>
            <person name="Van Tyne D."/>
            <person name="Marsh J.W."/>
            <person name="Griffith M.P."/>
            <person name="Snyder D.J."/>
            <person name="Cooper V.S."/>
            <person name="Mustapha M."/>
        </authorList>
    </citation>
    <scope>NUCLEOTIDE SEQUENCE</scope>
    <source>
        <strain evidence="1">PSB00042</strain>
    </source>
</reference>